<dbReference type="CDD" id="cd23992">
    <property type="entry name" value="PBP_GOBP"/>
    <property type="match status" value="1"/>
</dbReference>
<accession>A0ABN8HXA2</accession>
<feature type="chain" id="PRO_5046569595" evidence="1">
    <location>
        <begin position="24"/>
        <end position="151"/>
    </location>
</feature>
<organism evidence="2 3">
    <name type="scientific">Iphiclides podalirius</name>
    <name type="common">scarce swallowtail</name>
    <dbReference type="NCBI Taxonomy" id="110791"/>
    <lineage>
        <taxon>Eukaryota</taxon>
        <taxon>Metazoa</taxon>
        <taxon>Ecdysozoa</taxon>
        <taxon>Arthropoda</taxon>
        <taxon>Hexapoda</taxon>
        <taxon>Insecta</taxon>
        <taxon>Pterygota</taxon>
        <taxon>Neoptera</taxon>
        <taxon>Endopterygota</taxon>
        <taxon>Lepidoptera</taxon>
        <taxon>Glossata</taxon>
        <taxon>Ditrysia</taxon>
        <taxon>Papilionoidea</taxon>
        <taxon>Papilionidae</taxon>
        <taxon>Papilioninae</taxon>
        <taxon>Iphiclides</taxon>
    </lineage>
</organism>
<evidence type="ECO:0000313" key="2">
    <source>
        <dbReference type="EMBL" id="CAH2041494.1"/>
    </source>
</evidence>
<dbReference type="Proteomes" id="UP000837857">
    <property type="component" value="Chromosome 13"/>
</dbReference>
<dbReference type="SUPFAM" id="SSF47565">
    <property type="entry name" value="Insect pheromone/odorant-binding proteins"/>
    <property type="match status" value="1"/>
</dbReference>
<dbReference type="Pfam" id="PF01395">
    <property type="entry name" value="PBP_GOBP"/>
    <property type="match status" value="1"/>
</dbReference>
<dbReference type="Gene3D" id="1.10.238.20">
    <property type="entry name" value="Pheromone/general odorant binding protein domain"/>
    <property type="match status" value="1"/>
</dbReference>
<dbReference type="SMART" id="SM00708">
    <property type="entry name" value="PhBP"/>
    <property type="match status" value="1"/>
</dbReference>
<dbReference type="InterPro" id="IPR036728">
    <property type="entry name" value="PBP_GOBP_sf"/>
</dbReference>
<sequence>MASLHFTFLFIGFIAVSLRHVRAFTAEEVEAIKLGLRPLIAECAKEFDIDMEEIKKARESNNMESLDPCLFACFGKKIGVINGKGDFDTEKATGLAKTFVKDEEELKKALETVEKCSSVNEETSSDDKGCGKALLLYKCFSSYKEQLGFSR</sequence>
<protein>
    <submittedName>
        <fullName evidence="2">Uncharacterized protein</fullName>
    </submittedName>
</protein>
<evidence type="ECO:0000313" key="3">
    <source>
        <dbReference type="Proteomes" id="UP000837857"/>
    </source>
</evidence>
<dbReference type="InterPro" id="IPR006170">
    <property type="entry name" value="PBP/GOBP"/>
</dbReference>
<keyword evidence="3" id="KW-1185">Reference proteome</keyword>
<gene>
    <name evidence="2" type="ORF">IPOD504_LOCUS3202</name>
</gene>
<name>A0ABN8HXA2_9NEOP</name>
<dbReference type="EMBL" id="OW152825">
    <property type="protein sequence ID" value="CAH2041494.1"/>
    <property type="molecule type" value="Genomic_DNA"/>
</dbReference>
<proteinExistence type="predicted"/>
<feature type="signal peptide" evidence="1">
    <location>
        <begin position="1"/>
        <end position="23"/>
    </location>
</feature>
<feature type="non-terminal residue" evidence="2">
    <location>
        <position position="151"/>
    </location>
</feature>
<evidence type="ECO:0000256" key="1">
    <source>
        <dbReference type="SAM" id="SignalP"/>
    </source>
</evidence>
<keyword evidence="1" id="KW-0732">Signal</keyword>
<reference evidence="2" key="1">
    <citation type="submission" date="2022-03" db="EMBL/GenBank/DDBJ databases">
        <authorList>
            <person name="Martin H S."/>
        </authorList>
    </citation>
    <scope>NUCLEOTIDE SEQUENCE</scope>
</reference>